<organism evidence="1 2">
    <name type="scientific">Arthrobacter silviterrae</name>
    <dbReference type="NCBI Taxonomy" id="2026658"/>
    <lineage>
        <taxon>Bacteria</taxon>
        <taxon>Bacillati</taxon>
        <taxon>Actinomycetota</taxon>
        <taxon>Actinomycetes</taxon>
        <taxon>Micrococcales</taxon>
        <taxon>Micrococcaceae</taxon>
        <taxon>Arthrobacter</taxon>
    </lineage>
</organism>
<sequence>MEFPDLQESWTQELTAEIIADWLEAWAILNNKTLKRGDLSHLIPWETDETNFSKRDVKLESNIWSILKSRQQQLLASWPFHIDSNKMTRREGRHKTYWIIYLYLLFISSKQEVTSEDRRNFEYLCIELIAGWTGSNSYRIGFPALRGEPAGLQDRINIYAKKSHLIHYEVKFPVLPTDKDLGLDGVFWQSFRDRRSGGPHAWLQCATGRDWTTKTMEANNRTIMNHIDPASGVLRLLAIPFCVVVPIANWHRRLQEAGVIFDRTRIAELSKHCDVSSQTYELLDLRIASYGAILAT</sequence>
<protein>
    <submittedName>
        <fullName evidence="1">Uncharacterized protein</fullName>
    </submittedName>
</protein>
<name>A0ABX0D679_9MICC</name>
<evidence type="ECO:0000313" key="2">
    <source>
        <dbReference type="Proteomes" id="UP000479226"/>
    </source>
</evidence>
<keyword evidence="2" id="KW-1185">Reference proteome</keyword>
<reference evidence="1 2" key="1">
    <citation type="submission" date="2020-02" db="EMBL/GenBank/DDBJ databases">
        <title>Genome sequence of the type strain DSM 27180 of Arthrobacter silviterrae.</title>
        <authorList>
            <person name="Gao J."/>
            <person name="Sun J."/>
        </authorList>
    </citation>
    <scope>NUCLEOTIDE SEQUENCE [LARGE SCALE GENOMIC DNA]</scope>
    <source>
        <strain evidence="1 2">DSM 27180</strain>
    </source>
</reference>
<proteinExistence type="predicted"/>
<evidence type="ECO:0000313" key="1">
    <source>
        <dbReference type="EMBL" id="NGN82394.1"/>
    </source>
</evidence>
<dbReference type="EMBL" id="JAAKZI010000003">
    <property type="protein sequence ID" value="NGN82394.1"/>
    <property type="molecule type" value="Genomic_DNA"/>
</dbReference>
<dbReference type="RefSeq" id="WP_165180501.1">
    <property type="nucleotide sequence ID" value="NZ_JAAKZI010000003.1"/>
</dbReference>
<dbReference type="Proteomes" id="UP000479226">
    <property type="component" value="Unassembled WGS sequence"/>
</dbReference>
<accession>A0ABX0D679</accession>
<comment type="caution">
    <text evidence="1">The sequence shown here is derived from an EMBL/GenBank/DDBJ whole genome shotgun (WGS) entry which is preliminary data.</text>
</comment>
<gene>
    <name evidence="1" type="ORF">G6N77_02795</name>
</gene>